<evidence type="ECO:0000256" key="2">
    <source>
        <dbReference type="ARBA" id="ARBA00017228"/>
    </source>
</evidence>
<dbReference type="Pfam" id="PF04055">
    <property type="entry name" value="Radical_SAM"/>
    <property type="match status" value="1"/>
</dbReference>
<dbReference type="AlphaFoldDB" id="A0A9D1FN48"/>
<dbReference type="SFLD" id="SFLDF00562">
    <property type="entry name" value="HemN-like__clustered_with_heat"/>
    <property type="match status" value="1"/>
</dbReference>
<dbReference type="SFLD" id="SFLDF00288">
    <property type="entry name" value="HemN-like__clustered_with_nucl"/>
    <property type="match status" value="1"/>
</dbReference>
<dbReference type="GO" id="GO:0004109">
    <property type="term" value="F:coproporphyrinogen oxidase activity"/>
    <property type="evidence" value="ECO:0007669"/>
    <property type="project" value="InterPro"/>
</dbReference>
<dbReference type="PROSITE" id="PS51918">
    <property type="entry name" value="RADICAL_SAM"/>
    <property type="match status" value="1"/>
</dbReference>
<comment type="function">
    <text evidence="9">Probably acts as a heme chaperone, transferring heme to an unknown acceptor. Binds one molecule of heme per monomer, possibly covalently. Binds 1 [4Fe-4S] cluster. The cluster is coordinated with 3 cysteines and an exchangeable S-adenosyl-L-methionine.</text>
</comment>
<dbReference type="GO" id="GO:0051539">
    <property type="term" value="F:4 iron, 4 sulfur cluster binding"/>
    <property type="evidence" value="ECO:0007669"/>
    <property type="project" value="UniProtKB-UniRule"/>
</dbReference>
<evidence type="ECO:0000256" key="5">
    <source>
        <dbReference type="ARBA" id="ARBA00022723"/>
    </source>
</evidence>
<keyword evidence="3 9" id="KW-0349">Heme</keyword>
<evidence type="ECO:0000256" key="3">
    <source>
        <dbReference type="ARBA" id="ARBA00022617"/>
    </source>
</evidence>
<accession>A0A9D1FN48</accession>
<keyword evidence="4 9" id="KW-0949">S-adenosyl-L-methionine</keyword>
<dbReference type="NCBIfam" id="TIGR00539">
    <property type="entry name" value="hemN_rel"/>
    <property type="match status" value="1"/>
</dbReference>
<dbReference type="Pfam" id="PF06969">
    <property type="entry name" value="HemN_C"/>
    <property type="match status" value="1"/>
</dbReference>
<dbReference type="EMBL" id="DVJP01000058">
    <property type="protein sequence ID" value="HIS76906.1"/>
    <property type="molecule type" value="Genomic_DNA"/>
</dbReference>
<evidence type="ECO:0000256" key="1">
    <source>
        <dbReference type="ARBA" id="ARBA00006100"/>
    </source>
</evidence>
<dbReference type="PANTHER" id="PTHR13932:SF5">
    <property type="entry name" value="RADICAL S-ADENOSYL METHIONINE DOMAIN-CONTAINING PROTEIN 1, MITOCHONDRIAL"/>
    <property type="match status" value="1"/>
</dbReference>
<evidence type="ECO:0000256" key="8">
    <source>
        <dbReference type="ARBA" id="ARBA00023186"/>
    </source>
</evidence>
<dbReference type="SFLD" id="SFLDG01082">
    <property type="entry name" value="B12-binding_domain_containing"/>
    <property type="match status" value="1"/>
</dbReference>
<dbReference type="CDD" id="cd01335">
    <property type="entry name" value="Radical_SAM"/>
    <property type="match status" value="1"/>
</dbReference>
<dbReference type="SUPFAM" id="SSF102114">
    <property type="entry name" value="Radical SAM enzymes"/>
    <property type="match status" value="1"/>
</dbReference>
<dbReference type="InterPro" id="IPR013785">
    <property type="entry name" value="Aldolase_TIM"/>
</dbReference>
<gene>
    <name evidence="11" type="primary">hemW</name>
    <name evidence="11" type="ORF">IAB51_08870</name>
</gene>
<dbReference type="InterPro" id="IPR006638">
    <property type="entry name" value="Elp3/MiaA/NifB-like_rSAM"/>
</dbReference>
<sequence>MPQKTEPLGLYVHIPFCASKCGYCDFYSITDRAGRHAYTDTLVQEILSYQGRGYTADTLFLGGGTPSLMEAEELVRILSACREAFSLDMEGEITLEANPDSVSLEYLRELRQAGFNRVSFGAQSVVDGELKALGRRHDAARIRQAMEWAKEAGFARRSLDVMVGIPYQTSASLSRTLEEFAAMGPDHISAYLLKIEEGTPFARQNAQRLCPDEDKTADLYLQTVEQLASLGYAQYEISNFAKPGGQSRHNLKYWHCQEYLGFGPSAHSYWEGRRFFHPRGLSEYLEAGGKNYRQDGSGGSPEEKLMLGLRLAEGISLSGLGFSPEDTGRIVSAARPFQKAGLLEIRGDRMRLNPEGFLVSNSILAELI</sequence>
<keyword evidence="9" id="KW-0963">Cytoplasm</keyword>
<proteinExistence type="inferred from homology"/>
<protein>
    <recommendedName>
        <fullName evidence="2 9">Heme chaperone HemW</fullName>
    </recommendedName>
</protein>
<dbReference type="SMART" id="SM00729">
    <property type="entry name" value="Elp3"/>
    <property type="match status" value="1"/>
</dbReference>
<comment type="caution">
    <text evidence="11">The sequence shown here is derived from an EMBL/GenBank/DDBJ whole genome shotgun (WGS) entry which is preliminary data.</text>
</comment>
<evidence type="ECO:0000256" key="4">
    <source>
        <dbReference type="ARBA" id="ARBA00022691"/>
    </source>
</evidence>
<keyword evidence="7 9" id="KW-0411">Iron-sulfur</keyword>
<dbReference type="GO" id="GO:0006779">
    <property type="term" value="P:porphyrin-containing compound biosynthetic process"/>
    <property type="evidence" value="ECO:0007669"/>
    <property type="project" value="InterPro"/>
</dbReference>
<feature type="domain" description="Radical SAM core" evidence="10">
    <location>
        <begin position="2"/>
        <end position="233"/>
    </location>
</feature>
<keyword evidence="8 9" id="KW-0143">Chaperone</keyword>
<dbReference type="SFLD" id="SFLDS00029">
    <property type="entry name" value="Radical_SAM"/>
    <property type="match status" value="1"/>
</dbReference>
<dbReference type="PANTHER" id="PTHR13932">
    <property type="entry name" value="COPROPORPHYRINIGEN III OXIDASE"/>
    <property type="match status" value="1"/>
</dbReference>
<reference evidence="11" key="1">
    <citation type="submission" date="2020-10" db="EMBL/GenBank/DDBJ databases">
        <authorList>
            <person name="Gilroy R."/>
        </authorList>
    </citation>
    <scope>NUCLEOTIDE SEQUENCE</scope>
    <source>
        <strain evidence="11">CHK199-13235</strain>
    </source>
</reference>
<evidence type="ECO:0000256" key="9">
    <source>
        <dbReference type="RuleBase" id="RU364116"/>
    </source>
</evidence>
<keyword evidence="6 9" id="KW-0408">Iron</keyword>
<evidence type="ECO:0000259" key="10">
    <source>
        <dbReference type="PROSITE" id="PS51918"/>
    </source>
</evidence>
<dbReference type="InterPro" id="IPR010723">
    <property type="entry name" value="HemN_C"/>
</dbReference>
<dbReference type="InterPro" id="IPR004559">
    <property type="entry name" value="HemW-like"/>
</dbReference>
<evidence type="ECO:0000313" key="12">
    <source>
        <dbReference type="Proteomes" id="UP000824002"/>
    </source>
</evidence>
<evidence type="ECO:0000256" key="7">
    <source>
        <dbReference type="ARBA" id="ARBA00023014"/>
    </source>
</evidence>
<dbReference type="InterPro" id="IPR007197">
    <property type="entry name" value="rSAM"/>
</dbReference>
<keyword evidence="9" id="KW-0004">4Fe-4S</keyword>
<dbReference type="InterPro" id="IPR034505">
    <property type="entry name" value="Coproporphyrinogen-III_oxidase"/>
</dbReference>
<evidence type="ECO:0000313" key="11">
    <source>
        <dbReference type="EMBL" id="HIS76906.1"/>
    </source>
</evidence>
<dbReference type="InterPro" id="IPR058240">
    <property type="entry name" value="rSAM_sf"/>
</dbReference>
<keyword evidence="5 9" id="KW-0479">Metal-binding</keyword>
<name>A0A9D1FN48_9FIRM</name>
<organism evidence="11 12">
    <name type="scientific">Candidatus Merdivicinus excrementipullorum</name>
    <dbReference type="NCBI Taxonomy" id="2840867"/>
    <lineage>
        <taxon>Bacteria</taxon>
        <taxon>Bacillati</taxon>
        <taxon>Bacillota</taxon>
        <taxon>Clostridia</taxon>
        <taxon>Eubacteriales</taxon>
        <taxon>Oscillospiraceae</taxon>
        <taxon>Oscillospiraceae incertae sedis</taxon>
        <taxon>Candidatus Merdivicinus</taxon>
    </lineage>
</organism>
<dbReference type="GO" id="GO:0005737">
    <property type="term" value="C:cytoplasm"/>
    <property type="evidence" value="ECO:0007669"/>
    <property type="project" value="UniProtKB-SubCell"/>
</dbReference>
<comment type="subcellular location">
    <subcellularLocation>
        <location evidence="9">Cytoplasm</location>
    </subcellularLocation>
</comment>
<dbReference type="Proteomes" id="UP000824002">
    <property type="component" value="Unassembled WGS sequence"/>
</dbReference>
<dbReference type="Gene3D" id="3.20.20.70">
    <property type="entry name" value="Aldolase class I"/>
    <property type="match status" value="1"/>
</dbReference>
<evidence type="ECO:0000256" key="6">
    <source>
        <dbReference type="ARBA" id="ARBA00023004"/>
    </source>
</evidence>
<dbReference type="GO" id="GO:0046872">
    <property type="term" value="F:metal ion binding"/>
    <property type="evidence" value="ECO:0007669"/>
    <property type="project" value="UniProtKB-UniRule"/>
</dbReference>
<reference evidence="11" key="2">
    <citation type="journal article" date="2021" name="PeerJ">
        <title>Extensive microbial diversity within the chicken gut microbiome revealed by metagenomics and culture.</title>
        <authorList>
            <person name="Gilroy R."/>
            <person name="Ravi A."/>
            <person name="Getino M."/>
            <person name="Pursley I."/>
            <person name="Horton D.L."/>
            <person name="Alikhan N.F."/>
            <person name="Baker D."/>
            <person name="Gharbi K."/>
            <person name="Hall N."/>
            <person name="Watson M."/>
            <person name="Adriaenssens E.M."/>
            <person name="Foster-Nyarko E."/>
            <person name="Jarju S."/>
            <person name="Secka A."/>
            <person name="Antonio M."/>
            <person name="Oren A."/>
            <person name="Chaudhuri R.R."/>
            <person name="La Ragione R."/>
            <person name="Hildebrand F."/>
            <person name="Pallen M.J."/>
        </authorList>
    </citation>
    <scope>NUCLEOTIDE SEQUENCE</scope>
    <source>
        <strain evidence="11">CHK199-13235</strain>
    </source>
</reference>
<dbReference type="SFLD" id="SFLDG01065">
    <property type="entry name" value="anaerobic_coproporphyrinogen-I"/>
    <property type="match status" value="1"/>
</dbReference>
<comment type="similarity">
    <text evidence="1">Belongs to the anaerobic coproporphyrinogen-III oxidase family. HemW subfamily.</text>
</comment>